<protein>
    <submittedName>
        <fullName evidence="1">Uncharacterized protein</fullName>
    </submittedName>
</protein>
<name>A0A383F8M9_9ZZZZ</name>
<dbReference type="AlphaFoldDB" id="A0A383F8M9"/>
<reference evidence="1" key="1">
    <citation type="submission" date="2018-05" db="EMBL/GenBank/DDBJ databases">
        <authorList>
            <person name="Lanie J.A."/>
            <person name="Ng W.-L."/>
            <person name="Kazmierczak K.M."/>
            <person name="Andrzejewski T.M."/>
            <person name="Davidsen T.M."/>
            <person name="Wayne K.J."/>
            <person name="Tettelin H."/>
            <person name="Glass J.I."/>
            <person name="Rusch D."/>
            <person name="Podicherti R."/>
            <person name="Tsui H.-C.T."/>
            <person name="Winkler M.E."/>
        </authorList>
    </citation>
    <scope>NUCLEOTIDE SEQUENCE</scope>
</reference>
<feature type="non-terminal residue" evidence="1">
    <location>
        <position position="79"/>
    </location>
</feature>
<gene>
    <name evidence="1" type="ORF">METZ01_LOCUS517619</name>
</gene>
<sequence>MAVPTSRATLISYCKRQLGDGVIALNVSTDQESDAIDNALQYYQDYHYDSIQRTYVSHQVTASDITNKYISIDDSITGV</sequence>
<organism evidence="1">
    <name type="scientific">marine metagenome</name>
    <dbReference type="NCBI Taxonomy" id="408172"/>
    <lineage>
        <taxon>unclassified sequences</taxon>
        <taxon>metagenomes</taxon>
        <taxon>ecological metagenomes</taxon>
    </lineage>
</organism>
<proteinExistence type="predicted"/>
<dbReference type="EMBL" id="UINC01231990">
    <property type="protein sequence ID" value="SVE64765.1"/>
    <property type="molecule type" value="Genomic_DNA"/>
</dbReference>
<accession>A0A383F8M9</accession>
<evidence type="ECO:0000313" key="1">
    <source>
        <dbReference type="EMBL" id="SVE64765.1"/>
    </source>
</evidence>